<evidence type="ECO:0000256" key="1">
    <source>
        <dbReference type="SAM" id="MobiDB-lite"/>
    </source>
</evidence>
<dbReference type="GeneID" id="20707884"/>
<proteinExistence type="predicted"/>
<dbReference type="KEGG" id="vda:VDAG_06421"/>
<keyword evidence="3" id="KW-1185">Reference proteome</keyword>
<sequence>MTSRLVMLRQTSRRCICIQPTCFPGYRAAQPPELYVSSRPPQPPIDNANICSQRLHTMMRRAPNTRLDSFSLRDRLRWSSSKAETSGGLVSPRSRTGQKQDRQAGLASQAR</sequence>
<dbReference type="InParanoid" id="G2X7G3"/>
<dbReference type="RefSeq" id="XP_009657094.1">
    <property type="nucleotide sequence ID" value="XM_009658799.1"/>
</dbReference>
<accession>G2X7G3</accession>
<dbReference type="EMBL" id="DS572706">
    <property type="protein sequence ID" value="EGY14931.1"/>
    <property type="molecule type" value="Genomic_DNA"/>
</dbReference>
<evidence type="ECO:0000313" key="3">
    <source>
        <dbReference type="Proteomes" id="UP000001611"/>
    </source>
</evidence>
<reference evidence="3" key="2">
    <citation type="journal article" date="2011" name="PLoS Pathog.">
        <title>Comparative genomics yields insights into niche adaptation of plant vascular wilt pathogens.</title>
        <authorList>
            <person name="Klosterman S.J."/>
            <person name="Subbarao K.V."/>
            <person name="Kang S."/>
            <person name="Veronese P."/>
            <person name="Gold S.E."/>
            <person name="Thomma B.P.H.J."/>
            <person name="Chen Z."/>
            <person name="Henrissat B."/>
            <person name="Lee Y.-H."/>
            <person name="Park J."/>
            <person name="Garcia-Pedrajas M.D."/>
            <person name="Barbara D.J."/>
            <person name="Anchieta A."/>
            <person name="de Jonge R."/>
            <person name="Santhanam P."/>
            <person name="Maruthachalam K."/>
            <person name="Atallah Z."/>
            <person name="Amyotte S.G."/>
            <person name="Paz Z."/>
            <person name="Inderbitzin P."/>
            <person name="Hayes R.J."/>
            <person name="Heiman D.I."/>
            <person name="Young S."/>
            <person name="Zeng Q."/>
            <person name="Engels R."/>
            <person name="Galagan J."/>
            <person name="Cuomo C.A."/>
            <person name="Dobinson K.F."/>
            <person name="Ma L.-J."/>
        </authorList>
    </citation>
    <scope>NUCLEOTIDE SEQUENCE [LARGE SCALE GENOMIC DNA]</scope>
    <source>
        <strain evidence="3">VdLs.17 / ATCC MYA-4575 / FGSC 10137</strain>
    </source>
</reference>
<feature type="region of interest" description="Disordered" evidence="1">
    <location>
        <begin position="78"/>
        <end position="111"/>
    </location>
</feature>
<protein>
    <submittedName>
        <fullName evidence="2">Uncharacterized protein</fullName>
    </submittedName>
</protein>
<evidence type="ECO:0000313" key="2">
    <source>
        <dbReference type="EMBL" id="EGY14931.1"/>
    </source>
</evidence>
<dbReference type="HOGENOM" id="CLU_2238677_0_0_1"/>
<name>G2X7G3_VERDV</name>
<dbReference type="Proteomes" id="UP000001611">
    <property type="component" value="Unassembled WGS sequence"/>
</dbReference>
<dbReference type="AlphaFoldDB" id="G2X7G3"/>
<reference evidence="2 3" key="1">
    <citation type="submission" date="2008-03" db="EMBL/GenBank/DDBJ databases">
        <title>The Genome Sequence of Verticillium dahliae VdLs.17.</title>
        <authorList>
            <consortium name="The Broad Institute Genome Sequencing Platform"/>
            <person name="Ma L.-J.J."/>
            <person name="Klosterman S.J."/>
            <person name="Subbarao K."/>
            <person name="Dobinson K."/>
            <person name="Veronese P."/>
            <person name="Kang S."/>
            <person name="Gold S.E."/>
            <person name="Young S."/>
            <person name="Jaffe D."/>
            <person name="Gnerre S."/>
            <person name="Berlin A."/>
            <person name="Heiman D."/>
            <person name="Hepburn T."/>
            <person name="Sykes S."/>
            <person name="Alvarado L."/>
            <person name="Kodira C.D."/>
            <person name="Lander E."/>
            <person name="Galagan J."/>
            <person name="Nusbaum C."/>
            <person name="Birren B."/>
        </authorList>
    </citation>
    <scope>NUCLEOTIDE SEQUENCE [LARGE SCALE GENOMIC DNA]</scope>
    <source>
        <strain evidence="3">VdLs.17 / ATCC MYA-4575 / FGSC 10137</strain>
    </source>
</reference>
<organism evidence="2 3">
    <name type="scientific">Verticillium dahliae (strain VdLs.17 / ATCC MYA-4575 / FGSC 10137)</name>
    <name type="common">Verticillium wilt</name>
    <dbReference type="NCBI Taxonomy" id="498257"/>
    <lineage>
        <taxon>Eukaryota</taxon>
        <taxon>Fungi</taxon>
        <taxon>Dikarya</taxon>
        <taxon>Ascomycota</taxon>
        <taxon>Pezizomycotina</taxon>
        <taxon>Sordariomycetes</taxon>
        <taxon>Hypocreomycetidae</taxon>
        <taxon>Glomerellales</taxon>
        <taxon>Plectosphaerellaceae</taxon>
        <taxon>Verticillium</taxon>
    </lineage>
</organism>
<gene>
    <name evidence="2" type="ORF">VDAG_06421</name>
</gene>